<feature type="transmembrane region" description="Helical" evidence="6">
    <location>
        <begin position="144"/>
        <end position="165"/>
    </location>
</feature>
<evidence type="ECO:0000256" key="2">
    <source>
        <dbReference type="ARBA" id="ARBA00022475"/>
    </source>
</evidence>
<name>A0ABV2LIN7_9BACL</name>
<comment type="subcellular location">
    <subcellularLocation>
        <location evidence="1">Cell membrane</location>
        <topology evidence="1">Multi-pass membrane protein</topology>
    </subcellularLocation>
</comment>
<evidence type="ECO:0000313" key="8">
    <source>
        <dbReference type="Proteomes" id="UP001549097"/>
    </source>
</evidence>
<evidence type="ECO:0000256" key="6">
    <source>
        <dbReference type="SAM" id="Phobius"/>
    </source>
</evidence>
<proteinExistence type="predicted"/>
<reference evidence="7 8" key="1">
    <citation type="submission" date="2024-06" db="EMBL/GenBank/DDBJ databases">
        <title>Genomic Encyclopedia of Type Strains, Phase IV (KMG-IV): sequencing the most valuable type-strain genomes for metagenomic binning, comparative biology and taxonomic classification.</title>
        <authorList>
            <person name="Goeker M."/>
        </authorList>
    </citation>
    <scope>NUCLEOTIDE SEQUENCE [LARGE SCALE GENOMIC DNA]</scope>
    <source>
        <strain evidence="7 8">DSM 100124</strain>
    </source>
</reference>
<feature type="transmembrane region" description="Helical" evidence="6">
    <location>
        <begin position="71"/>
        <end position="91"/>
    </location>
</feature>
<dbReference type="RefSeq" id="WP_233096425.1">
    <property type="nucleotide sequence ID" value="NZ_JAEACF010000001.1"/>
</dbReference>
<feature type="transmembrane region" description="Helical" evidence="6">
    <location>
        <begin position="6"/>
        <end position="27"/>
    </location>
</feature>
<keyword evidence="2" id="KW-1003">Cell membrane</keyword>
<feature type="transmembrane region" description="Helical" evidence="6">
    <location>
        <begin position="39"/>
        <end position="65"/>
    </location>
</feature>
<accession>A0ABV2LIN7</accession>
<organism evidence="7 8">
    <name type="scientific">Fictibacillus halophilus</name>
    <dbReference type="NCBI Taxonomy" id="1610490"/>
    <lineage>
        <taxon>Bacteria</taxon>
        <taxon>Bacillati</taxon>
        <taxon>Bacillota</taxon>
        <taxon>Bacilli</taxon>
        <taxon>Bacillales</taxon>
        <taxon>Fictibacillaceae</taxon>
        <taxon>Fictibacillus</taxon>
    </lineage>
</organism>
<dbReference type="PANTHER" id="PTHR30086">
    <property type="entry name" value="ARGININE EXPORTER PROTEIN ARGO"/>
    <property type="match status" value="1"/>
</dbReference>
<evidence type="ECO:0000256" key="4">
    <source>
        <dbReference type="ARBA" id="ARBA00022989"/>
    </source>
</evidence>
<keyword evidence="4 6" id="KW-1133">Transmembrane helix</keyword>
<evidence type="ECO:0000256" key="5">
    <source>
        <dbReference type="ARBA" id="ARBA00023136"/>
    </source>
</evidence>
<comment type="caution">
    <text evidence="7">The sequence shown here is derived from an EMBL/GenBank/DDBJ whole genome shotgun (WGS) entry which is preliminary data.</text>
</comment>
<protein>
    <submittedName>
        <fullName evidence="7">L-lysine exporter family protein LysE/ArgO</fullName>
    </submittedName>
</protein>
<dbReference type="EMBL" id="JBEPMP010000001">
    <property type="protein sequence ID" value="MET3728434.1"/>
    <property type="molecule type" value="Genomic_DNA"/>
</dbReference>
<keyword evidence="5 6" id="KW-0472">Membrane</keyword>
<feature type="transmembrane region" description="Helical" evidence="6">
    <location>
        <begin position="177"/>
        <end position="200"/>
    </location>
</feature>
<evidence type="ECO:0000256" key="3">
    <source>
        <dbReference type="ARBA" id="ARBA00022692"/>
    </source>
</evidence>
<evidence type="ECO:0000313" key="7">
    <source>
        <dbReference type="EMBL" id="MET3728434.1"/>
    </source>
</evidence>
<dbReference type="InterPro" id="IPR001123">
    <property type="entry name" value="LeuE-type"/>
</dbReference>
<evidence type="ECO:0000256" key="1">
    <source>
        <dbReference type="ARBA" id="ARBA00004651"/>
    </source>
</evidence>
<keyword evidence="8" id="KW-1185">Reference proteome</keyword>
<dbReference type="PANTHER" id="PTHR30086:SF20">
    <property type="entry name" value="ARGININE EXPORTER PROTEIN ARGO-RELATED"/>
    <property type="match status" value="1"/>
</dbReference>
<sequence>MAHVFIHGILLAFGLILPLGVQNVFIFNQGAQQPSFWRTLPAVVTAGVCDTLLIVLAVAGISAIITAFSTLKLLLMIVGILFLLYMGWSIWSSKTNPETSQSSMQLKQQVIFAATVSLLNPHAILDTFGVIGTSSLAYSGSERVVFTLTCVAVSWLWFIGLALTGRTIGRIDSGGTILNLINKGSAIIIWCIAIYLATIIF</sequence>
<dbReference type="Proteomes" id="UP001549097">
    <property type="component" value="Unassembled WGS sequence"/>
</dbReference>
<gene>
    <name evidence="7" type="ORF">ABID52_002015</name>
</gene>
<keyword evidence="3 6" id="KW-0812">Transmembrane</keyword>
<dbReference type="Pfam" id="PF01810">
    <property type="entry name" value="LysE"/>
    <property type="match status" value="1"/>
</dbReference>